<evidence type="ECO:0000313" key="4">
    <source>
        <dbReference type="Proteomes" id="UP001596112"/>
    </source>
</evidence>
<keyword evidence="1" id="KW-0732">Signal</keyword>
<protein>
    <submittedName>
        <fullName evidence="3">RICIN domain-containing protein</fullName>
    </submittedName>
</protein>
<name>A0ABW1BL07_9ACTN</name>
<dbReference type="RefSeq" id="WP_159773873.1">
    <property type="nucleotide sequence ID" value="NZ_JAQOSL010000122.1"/>
</dbReference>
<dbReference type="SMART" id="SM00458">
    <property type="entry name" value="RICIN"/>
    <property type="match status" value="1"/>
</dbReference>
<organism evidence="3 4">
    <name type="scientific">Streptomyces heilongjiangensis</name>
    <dbReference type="NCBI Taxonomy" id="945052"/>
    <lineage>
        <taxon>Bacteria</taxon>
        <taxon>Bacillati</taxon>
        <taxon>Actinomycetota</taxon>
        <taxon>Actinomycetes</taxon>
        <taxon>Kitasatosporales</taxon>
        <taxon>Streptomycetaceae</taxon>
        <taxon>Streptomyces</taxon>
    </lineage>
</organism>
<dbReference type="PROSITE" id="PS50231">
    <property type="entry name" value="RICIN_B_LECTIN"/>
    <property type="match status" value="1"/>
</dbReference>
<dbReference type="EMBL" id="JBHSNZ010000075">
    <property type="protein sequence ID" value="MFC5813353.1"/>
    <property type="molecule type" value="Genomic_DNA"/>
</dbReference>
<feature type="domain" description="Ricin B lectin" evidence="2">
    <location>
        <begin position="34"/>
        <end position="173"/>
    </location>
</feature>
<dbReference type="Proteomes" id="UP001596112">
    <property type="component" value="Unassembled WGS sequence"/>
</dbReference>
<gene>
    <name evidence="3" type="ORF">ACFQGO_38670</name>
</gene>
<accession>A0ABW1BL07</accession>
<feature type="signal peptide" evidence="1">
    <location>
        <begin position="1"/>
        <end position="23"/>
    </location>
</feature>
<proteinExistence type="predicted"/>
<keyword evidence="4" id="KW-1185">Reference proteome</keyword>
<evidence type="ECO:0000259" key="2">
    <source>
        <dbReference type="SMART" id="SM00458"/>
    </source>
</evidence>
<evidence type="ECO:0000256" key="1">
    <source>
        <dbReference type="SAM" id="SignalP"/>
    </source>
</evidence>
<dbReference type="CDD" id="cd00161">
    <property type="entry name" value="beta-trefoil_Ricin-like"/>
    <property type="match status" value="1"/>
</dbReference>
<dbReference type="Gene3D" id="2.80.10.50">
    <property type="match status" value="1"/>
</dbReference>
<reference evidence="4" key="1">
    <citation type="journal article" date="2019" name="Int. J. Syst. Evol. Microbiol.">
        <title>The Global Catalogue of Microorganisms (GCM) 10K type strain sequencing project: providing services to taxonomists for standard genome sequencing and annotation.</title>
        <authorList>
            <consortium name="The Broad Institute Genomics Platform"/>
            <consortium name="The Broad Institute Genome Sequencing Center for Infectious Disease"/>
            <person name="Wu L."/>
            <person name="Ma J."/>
        </authorList>
    </citation>
    <scope>NUCLEOTIDE SEQUENCE [LARGE SCALE GENOMIC DNA]</scope>
    <source>
        <strain evidence="4">JCM 9918</strain>
    </source>
</reference>
<dbReference type="InterPro" id="IPR000772">
    <property type="entry name" value="Ricin_B_lectin"/>
</dbReference>
<sequence>MKAVVVSGAAVAVLGGVAAPVGAAPAGNDPYKNTGLTKVYGKTGLCFSMDNSKKSKAAVKLRGCNKKSTTQRWNLNWLNANKPAERPRYGIQNRKSGKCLAPTSKKSGASVRQYGCNKKSKAQWWTLYDRRITSYGSGRLVMSAQSDKKGSKITLMKYSNKTVKLKKQAFSLIWKKNDPTAL</sequence>
<feature type="chain" id="PRO_5046046328" evidence="1">
    <location>
        <begin position="24"/>
        <end position="182"/>
    </location>
</feature>
<dbReference type="Pfam" id="PF00652">
    <property type="entry name" value="Ricin_B_lectin"/>
    <property type="match status" value="1"/>
</dbReference>
<dbReference type="InterPro" id="IPR035992">
    <property type="entry name" value="Ricin_B-like_lectins"/>
</dbReference>
<comment type="caution">
    <text evidence="3">The sequence shown here is derived from an EMBL/GenBank/DDBJ whole genome shotgun (WGS) entry which is preliminary data.</text>
</comment>
<evidence type="ECO:0000313" key="3">
    <source>
        <dbReference type="EMBL" id="MFC5813353.1"/>
    </source>
</evidence>
<dbReference type="SUPFAM" id="SSF50370">
    <property type="entry name" value="Ricin B-like lectins"/>
    <property type="match status" value="1"/>
</dbReference>